<keyword evidence="7" id="KW-1185">Reference proteome</keyword>
<dbReference type="Gene3D" id="2.40.50.180">
    <property type="entry name" value="CheA-289, Domain 4"/>
    <property type="match status" value="3"/>
</dbReference>
<feature type="region of interest" description="Disordered" evidence="4">
    <location>
        <begin position="209"/>
        <end position="235"/>
    </location>
</feature>
<dbReference type="Pfam" id="PF01584">
    <property type="entry name" value="CheW"/>
    <property type="match status" value="3"/>
</dbReference>
<reference evidence="6 7" key="1">
    <citation type="submission" date="2019-07" db="EMBL/GenBank/DDBJ databases">
        <title>Ln-dependent methylotrophs.</title>
        <authorList>
            <person name="Tani A."/>
        </authorList>
    </citation>
    <scope>NUCLEOTIDE SEQUENCE [LARGE SCALE GENOMIC DNA]</scope>
    <source>
        <strain evidence="6 7">SM12</strain>
    </source>
</reference>
<dbReference type="PANTHER" id="PTHR22617:SF45">
    <property type="entry name" value="CHEMOTAXIS PROTEIN CHEW"/>
    <property type="match status" value="1"/>
</dbReference>
<dbReference type="GO" id="GO:0005829">
    <property type="term" value="C:cytosol"/>
    <property type="evidence" value="ECO:0007669"/>
    <property type="project" value="TreeGrafter"/>
</dbReference>
<dbReference type="SUPFAM" id="SSF50341">
    <property type="entry name" value="CheW-like"/>
    <property type="match status" value="3"/>
</dbReference>
<dbReference type="InterPro" id="IPR039315">
    <property type="entry name" value="CheW"/>
</dbReference>
<feature type="domain" description="CheW-like" evidence="5">
    <location>
        <begin position="411"/>
        <end position="553"/>
    </location>
</feature>
<dbReference type="PANTHER" id="PTHR22617">
    <property type="entry name" value="CHEMOTAXIS SENSOR HISTIDINE KINASE-RELATED"/>
    <property type="match status" value="1"/>
</dbReference>
<keyword evidence="3" id="KW-0963">Cytoplasm</keyword>
<dbReference type="Gene3D" id="2.30.30.40">
    <property type="entry name" value="SH3 Domains"/>
    <property type="match status" value="3"/>
</dbReference>
<sequence length="559" mass="60506">MQPAKPPLPPASRMKVQTCSLPPSRKSPRWPTNSRPPPDRRLAMLSDTSPPAADLPPEHDHDAGTDLFVTFRIDKETFAAPLAKVQEIIRLPALVGVPMAPAALKGLANLRGRVLPIISLRRVLGFAEQPQSEQTRALVFDLGNHFGFVVDAVLSVMSIDATRIVASDRAHGADDCVSGIARLPDDALVTVLDFDCIVSRSFDGLQASAQEHRGPIHSTVNRSTDDDEGEDGDASDEVRLVTFRVDGQDYAFAIENVSEIVVAPDSMTELPHAPEAFVGLVALRERLLPLLSLRHLLGLAKSSAAGQRVVVIGAPGDRQVGLVVDRVDQVLRAPRRTIQPPPAMLARPEETAISGICRPDADNRLISILEPSRLVSADTLAAAVDQSSEETRAMRKGKGDSDGIETEEAGERQFVIFHLGEEEFGAPIELVQEIVRVPERLTRIPHTAGWVAGVINLRGAVLPVVNLRQRLALERLDANDRQRIMVFSVAGTRIGLIVDTVSEVLKLQEAQVQPSPAGRGAHGAAFPNLVNLEKDSRIILLMDCDALFRDLDIQSLAAA</sequence>
<evidence type="ECO:0000256" key="1">
    <source>
        <dbReference type="ARBA" id="ARBA00004496"/>
    </source>
</evidence>
<evidence type="ECO:0000313" key="6">
    <source>
        <dbReference type="EMBL" id="TRL38176.1"/>
    </source>
</evidence>
<dbReference type="Proteomes" id="UP000316801">
    <property type="component" value="Unassembled WGS sequence"/>
</dbReference>
<dbReference type="InterPro" id="IPR002545">
    <property type="entry name" value="CheW-lke_dom"/>
</dbReference>
<name>A0A549T8I7_9HYPH</name>
<evidence type="ECO:0000256" key="3">
    <source>
        <dbReference type="ARBA" id="ARBA00022490"/>
    </source>
</evidence>
<feature type="compositionally biased region" description="Pro residues" evidence="4">
    <location>
        <begin position="1"/>
        <end position="10"/>
    </location>
</feature>
<dbReference type="AlphaFoldDB" id="A0A549T8I7"/>
<feature type="region of interest" description="Disordered" evidence="4">
    <location>
        <begin position="1"/>
        <end position="61"/>
    </location>
</feature>
<protein>
    <recommendedName>
        <fullName evidence="2">Chemotaxis protein CheW</fullName>
    </recommendedName>
</protein>
<accession>A0A549T8I7</accession>
<evidence type="ECO:0000256" key="2">
    <source>
        <dbReference type="ARBA" id="ARBA00021483"/>
    </source>
</evidence>
<proteinExistence type="predicted"/>
<comment type="caution">
    <text evidence="6">The sequence shown here is derived from an EMBL/GenBank/DDBJ whole genome shotgun (WGS) entry which is preliminary data.</text>
</comment>
<feature type="domain" description="CheW-like" evidence="5">
    <location>
        <begin position="65"/>
        <end position="203"/>
    </location>
</feature>
<evidence type="ECO:0000313" key="7">
    <source>
        <dbReference type="Proteomes" id="UP000316801"/>
    </source>
</evidence>
<evidence type="ECO:0000259" key="5">
    <source>
        <dbReference type="PROSITE" id="PS50851"/>
    </source>
</evidence>
<dbReference type="SMART" id="SM00260">
    <property type="entry name" value="CheW"/>
    <property type="match status" value="3"/>
</dbReference>
<evidence type="ECO:0000256" key="4">
    <source>
        <dbReference type="SAM" id="MobiDB-lite"/>
    </source>
</evidence>
<dbReference type="GO" id="GO:0007165">
    <property type="term" value="P:signal transduction"/>
    <property type="evidence" value="ECO:0007669"/>
    <property type="project" value="InterPro"/>
</dbReference>
<feature type="domain" description="CheW-like" evidence="5">
    <location>
        <begin position="237"/>
        <end position="380"/>
    </location>
</feature>
<organism evidence="6 7">
    <name type="scientific">Rhizobium straminoryzae</name>
    <dbReference type="NCBI Taxonomy" id="1387186"/>
    <lineage>
        <taxon>Bacteria</taxon>
        <taxon>Pseudomonadati</taxon>
        <taxon>Pseudomonadota</taxon>
        <taxon>Alphaproteobacteria</taxon>
        <taxon>Hyphomicrobiales</taxon>
        <taxon>Rhizobiaceae</taxon>
        <taxon>Rhizobium/Agrobacterium group</taxon>
        <taxon>Rhizobium</taxon>
    </lineage>
</organism>
<gene>
    <name evidence="6" type="ORF">FNA46_13345</name>
</gene>
<dbReference type="PROSITE" id="PS50851">
    <property type="entry name" value="CHEW"/>
    <property type="match status" value="3"/>
</dbReference>
<comment type="subcellular location">
    <subcellularLocation>
        <location evidence="1">Cytoplasm</location>
    </subcellularLocation>
</comment>
<dbReference type="InterPro" id="IPR036061">
    <property type="entry name" value="CheW-like_dom_sf"/>
</dbReference>
<dbReference type="EMBL" id="VJMG01000035">
    <property type="protein sequence ID" value="TRL38176.1"/>
    <property type="molecule type" value="Genomic_DNA"/>
</dbReference>
<dbReference type="GO" id="GO:0006935">
    <property type="term" value="P:chemotaxis"/>
    <property type="evidence" value="ECO:0007669"/>
    <property type="project" value="InterPro"/>
</dbReference>
<feature type="compositionally biased region" description="Acidic residues" evidence="4">
    <location>
        <begin position="225"/>
        <end position="235"/>
    </location>
</feature>